<protein>
    <recommendedName>
        <fullName evidence="2">Serine/threonine-protein kinase ATG1</fullName>
    </recommendedName>
    <alternativeName>
        <fullName evidence="5">Autophagy-related protein 1</fullName>
    </alternativeName>
    <alternativeName>
        <fullName evidence="3">Serine/threonine-protein kinase atg1</fullName>
    </alternativeName>
</protein>
<evidence type="ECO:0000256" key="2">
    <source>
        <dbReference type="ARBA" id="ARBA00018572"/>
    </source>
</evidence>
<name>A0A9W9U7C5_PENBR</name>
<dbReference type="InterPro" id="IPR045269">
    <property type="entry name" value="Atg1-like"/>
</dbReference>
<organism evidence="8 9">
    <name type="scientific">Penicillium brevicompactum</name>
    <dbReference type="NCBI Taxonomy" id="5074"/>
    <lineage>
        <taxon>Eukaryota</taxon>
        <taxon>Fungi</taxon>
        <taxon>Dikarya</taxon>
        <taxon>Ascomycota</taxon>
        <taxon>Pezizomycotina</taxon>
        <taxon>Eurotiomycetes</taxon>
        <taxon>Eurotiomycetidae</taxon>
        <taxon>Eurotiales</taxon>
        <taxon>Aspergillaceae</taxon>
        <taxon>Penicillium</taxon>
    </lineage>
</organism>
<dbReference type="GO" id="GO:0005524">
    <property type="term" value="F:ATP binding"/>
    <property type="evidence" value="ECO:0007669"/>
    <property type="project" value="InterPro"/>
</dbReference>
<feature type="compositionally biased region" description="Polar residues" evidence="6">
    <location>
        <begin position="343"/>
        <end position="358"/>
    </location>
</feature>
<feature type="region of interest" description="Disordered" evidence="6">
    <location>
        <begin position="312"/>
        <end position="873"/>
    </location>
</feature>
<evidence type="ECO:0000313" key="8">
    <source>
        <dbReference type="EMBL" id="KAJ5322922.1"/>
    </source>
</evidence>
<dbReference type="InterPro" id="IPR000719">
    <property type="entry name" value="Prot_kinase_dom"/>
</dbReference>
<sequence>MSQISDLVHDSRLSTRFLSDNTIHTYFESTTVFNRRARRQKRVETWVRSKELGRGSFGIVWLEQCPREDRLRAVKEIAKKKIQENAYHRELEAIVKFSHARYDGLFVRSFGWYENPDSVFIAMEYILLGDLQKHLKRALPEDEAAQVVRQVLEGLECMHDNGFAHRDLKPENIFVVSKPPDKWWVKIGDFGISKRVAHGVTELRTINGTPGFIAPEVALKQLYEVDVDESSYDFTVDLWSLGVIAFYMLTTKHPFLKLESLISYARGDLAMSELCLKYSVINEEASSFLGRLMAPKAEDRGTAAEALQHNWLPKDDESLPGSPQRHTPALTSPSLVPHKADASSESEPEVSTFTTMKSATRHTIRRDSSSESEPEVVRFTTMDQSTYDTSQSGYPSETGPEIPTEADTEAKVPEERPQSKEPVLQRAMNEGSGASTIRPKAQHPEEVSHDTKTSRTVRSGALPKERRRPPASQQPTSWISKLTSWKSPKTSLRSPMVSSEKSSKPDSPSNKQQPAEKTERVLRRRPKEPEGSLSQRHLEGPDSGEKPDHQWPHPNETRYIRESGSYGKIIKANNTEPTAIHVHSDTSVQQEPSNKLTSRPKRPDTPPPPAVTAVRYANENTHPPAPVDPYAVDPYASYPVQMPSKTPEPSTTRSRRPDTPPPMTAVHYANNTAHPPASIDTYAVDPYANYPAQVPPQTSAPSTSLVEHSEPAPSRTWFQTQVKDPSYHGESSSQYSTSTSSLSSTSDPTYEARRHTGWFASKPRQTAVSFDQSSSLGPDKTRIPTRWFFNEPRQSAEPFDQSSSLGPDKVQRHSGWFVNKPRRSADSSDQSSSLSPDNAIEMSNSSNIVAGDTWESGERPDAHLQLPSTPAPSWQMGKKISSNLWLPHNGFGHSDPTEQGVVWAADPYISWERPKPAGDSFPGPDGYTRLPTRCYAQYALNEMGIRNFTSDGEEILVNGFLALELHHLLLERTCELRRRALHLQYDQPIPGWNDQARCCLAGRTVVRLENTSHQYRFPIAYMVEPERKSITLEYATLPPYSEIEMVIASPNGKSIRYVLLCDEIHPRVLHQHKIEFGFRLGRMFISGVFSAEQANSLIEETWIFLEDIYGGTQNMWSFSPTMGPVDLFSDNFPTPKRPQANQTLPSQGHPRRPAPFHPILARRWSGPRITAVDDTFDADSGFDPGVERHMQPQLQQYNPFGDIIFVSPEIPDIVGFAQFDRRSGFVEVERIYHAEYPHVPNDAQGCPEYERRYHRQNPWLYKKVPYNVPQVAQAGVDYQFQPSS</sequence>
<dbReference type="Pfam" id="PF00069">
    <property type="entry name" value="Pkinase"/>
    <property type="match status" value="1"/>
</dbReference>
<evidence type="ECO:0000259" key="7">
    <source>
        <dbReference type="PROSITE" id="PS50011"/>
    </source>
</evidence>
<accession>A0A9W9U7C5</accession>
<dbReference type="PANTHER" id="PTHR24348:SF68">
    <property type="entry name" value="SERINE_THREONINE-PROTEIN KINASE ATG1C"/>
    <property type="match status" value="1"/>
</dbReference>
<feature type="compositionally biased region" description="Basic and acidic residues" evidence="6">
    <location>
        <begin position="442"/>
        <end position="453"/>
    </location>
</feature>
<feature type="compositionally biased region" description="Polar residues" evidence="6">
    <location>
        <begin position="763"/>
        <end position="776"/>
    </location>
</feature>
<feature type="compositionally biased region" description="Polar residues" evidence="6">
    <location>
        <begin position="471"/>
        <end position="497"/>
    </location>
</feature>
<dbReference type="GO" id="GO:0034045">
    <property type="term" value="C:phagophore assembly site membrane"/>
    <property type="evidence" value="ECO:0007669"/>
    <property type="project" value="UniProtKB-SubCell"/>
</dbReference>
<dbReference type="PANTHER" id="PTHR24348">
    <property type="entry name" value="SERINE/THREONINE-PROTEIN KINASE UNC-51-RELATED"/>
    <property type="match status" value="1"/>
</dbReference>
<feature type="compositionally biased region" description="Low complexity" evidence="6">
    <location>
        <begin position="731"/>
        <end position="746"/>
    </location>
</feature>
<feature type="compositionally biased region" description="Low complexity" evidence="6">
    <location>
        <begin position="643"/>
        <end position="652"/>
    </location>
</feature>
<feature type="compositionally biased region" description="Basic and acidic residues" evidence="6">
    <location>
        <begin position="536"/>
        <end position="561"/>
    </location>
</feature>
<evidence type="ECO:0000256" key="6">
    <source>
        <dbReference type="SAM" id="MobiDB-lite"/>
    </source>
</evidence>
<evidence type="ECO:0000256" key="1">
    <source>
        <dbReference type="ARBA" id="ARBA00004623"/>
    </source>
</evidence>
<feature type="compositionally biased region" description="Basic and acidic residues" evidence="6">
    <location>
        <begin position="408"/>
        <end position="419"/>
    </location>
</feature>
<dbReference type="GO" id="GO:0006914">
    <property type="term" value="P:autophagy"/>
    <property type="evidence" value="ECO:0007669"/>
    <property type="project" value="UniProtKB-KW"/>
</dbReference>
<evidence type="ECO:0000313" key="9">
    <source>
        <dbReference type="Proteomes" id="UP001147695"/>
    </source>
</evidence>
<evidence type="ECO:0000256" key="5">
    <source>
        <dbReference type="ARBA" id="ARBA00030237"/>
    </source>
</evidence>
<feature type="compositionally biased region" description="Low complexity" evidence="6">
    <location>
        <begin position="827"/>
        <end position="837"/>
    </location>
</feature>
<dbReference type="Proteomes" id="UP001147695">
    <property type="component" value="Unassembled WGS sequence"/>
</dbReference>
<keyword evidence="4" id="KW-0072">Autophagy</keyword>
<comment type="subcellular location">
    <subcellularLocation>
        <location evidence="1">Preautophagosomal structure membrane</location>
        <topology evidence="1">Peripheral membrane protein</topology>
    </subcellularLocation>
</comment>
<proteinExistence type="predicted"/>
<comment type="caution">
    <text evidence="8">The sequence shown here is derived from an EMBL/GenBank/DDBJ whole genome shotgun (WGS) entry which is preliminary data.</text>
</comment>
<dbReference type="GO" id="GO:0004674">
    <property type="term" value="F:protein serine/threonine kinase activity"/>
    <property type="evidence" value="ECO:0007669"/>
    <property type="project" value="InterPro"/>
</dbReference>
<dbReference type="EMBL" id="JAPZBQ010000006">
    <property type="protein sequence ID" value="KAJ5322922.1"/>
    <property type="molecule type" value="Genomic_DNA"/>
</dbReference>
<dbReference type="InterPro" id="IPR008271">
    <property type="entry name" value="Ser/Thr_kinase_AS"/>
</dbReference>
<dbReference type="SMART" id="SM00220">
    <property type="entry name" value="S_TKc"/>
    <property type="match status" value="1"/>
</dbReference>
<dbReference type="SUPFAM" id="SSF56112">
    <property type="entry name" value="Protein kinase-like (PK-like)"/>
    <property type="match status" value="1"/>
</dbReference>
<feature type="compositionally biased region" description="Polar residues" evidence="6">
    <location>
        <begin position="695"/>
        <end position="706"/>
    </location>
</feature>
<feature type="compositionally biased region" description="Polar residues" evidence="6">
    <location>
        <begin position="585"/>
        <end position="597"/>
    </location>
</feature>
<dbReference type="Gene3D" id="1.10.510.10">
    <property type="entry name" value="Transferase(Phosphotransferase) domain 1"/>
    <property type="match status" value="1"/>
</dbReference>
<dbReference type="PROSITE" id="PS50011">
    <property type="entry name" value="PROTEIN_KINASE_DOM"/>
    <property type="match status" value="1"/>
</dbReference>
<evidence type="ECO:0000256" key="3">
    <source>
        <dbReference type="ARBA" id="ARBA00019599"/>
    </source>
</evidence>
<feature type="domain" description="Protein kinase" evidence="7">
    <location>
        <begin position="46"/>
        <end position="312"/>
    </location>
</feature>
<dbReference type="PROSITE" id="PS00108">
    <property type="entry name" value="PROTEIN_KINASE_ST"/>
    <property type="match status" value="1"/>
</dbReference>
<evidence type="ECO:0000256" key="4">
    <source>
        <dbReference type="ARBA" id="ARBA00023006"/>
    </source>
</evidence>
<feature type="compositionally biased region" description="Polar residues" evidence="6">
    <location>
        <begin position="381"/>
        <end position="395"/>
    </location>
</feature>
<gene>
    <name evidence="8" type="ORF">N7452_011211</name>
</gene>
<dbReference type="InterPro" id="IPR011009">
    <property type="entry name" value="Kinase-like_dom_sf"/>
</dbReference>
<dbReference type="GO" id="GO:0010506">
    <property type="term" value="P:regulation of autophagy"/>
    <property type="evidence" value="ECO:0007669"/>
    <property type="project" value="InterPro"/>
</dbReference>
<reference evidence="8" key="2">
    <citation type="journal article" date="2023" name="IMA Fungus">
        <title>Comparative genomic study of the Penicillium genus elucidates a diverse pangenome and 15 lateral gene transfer events.</title>
        <authorList>
            <person name="Petersen C."/>
            <person name="Sorensen T."/>
            <person name="Nielsen M.R."/>
            <person name="Sondergaard T.E."/>
            <person name="Sorensen J.L."/>
            <person name="Fitzpatrick D.A."/>
            <person name="Frisvad J.C."/>
            <person name="Nielsen K.L."/>
        </authorList>
    </citation>
    <scope>NUCLEOTIDE SEQUENCE</scope>
    <source>
        <strain evidence="8">IBT 35673</strain>
    </source>
</reference>
<reference evidence="8" key="1">
    <citation type="submission" date="2022-12" db="EMBL/GenBank/DDBJ databases">
        <authorList>
            <person name="Petersen C."/>
        </authorList>
    </citation>
    <scope>NUCLEOTIDE SEQUENCE</scope>
    <source>
        <strain evidence="8">IBT 35673</strain>
    </source>
</reference>